<evidence type="ECO:0000256" key="3">
    <source>
        <dbReference type="ARBA" id="ARBA00023002"/>
    </source>
</evidence>
<feature type="region of interest" description="Disordered" evidence="6">
    <location>
        <begin position="1"/>
        <end position="30"/>
    </location>
</feature>
<name>A0A370NCI4_9BURK</name>
<keyword evidence="9" id="KW-1185">Reference proteome</keyword>
<reference evidence="9" key="1">
    <citation type="submission" date="2018-05" db="EMBL/GenBank/DDBJ databases">
        <authorList>
            <person name="Feng T."/>
        </authorList>
    </citation>
    <scope>NUCLEOTIDE SEQUENCE [LARGE SCALE GENOMIC DNA]</scope>
    <source>
        <strain evidence="9">S27</strain>
    </source>
</reference>
<protein>
    <recommendedName>
        <fullName evidence="7">TauD/TfdA-like domain-containing protein</fullName>
    </recommendedName>
</protein>
<feature type="domain" description="TauD/TfdA-like" evidence="7">
    <location>
        <begin position="172"/>
        <end position="374"/>
    </location>
</feature>
<evidence type="ECO:0000313" key="9">
    <source>
        <dbReference type="Proteomes" id="UP000254875"/>
    </source>
</evidence>
<dbReference type="Pfam" id="PF02668">
    <property type="entry name" value="TauD"/>
    <property type="match status" value="1"/>
</dbReference>
<evidence type="ECO:0000256" key="2">
    <source>
        <dbReference type="ARBA" id="ARBA00022723"/>
    </source>
</evidence>
<keyword evidence="2 5" id="KW-0479">Metal-binding</keyword>
<comment type="similarity">
    <text evidence="1">Belongs to the clavaminate synthase family.</text>
</comment>
<proteinExistence type="inferred from homology"/>
<dbReference type="AlphaFoldDB" id="A0A370NCI4"/>
<evidence type="ECO:0000259" key="7">
    <source>
        <dbReference type="Pfam" id="PF02668"/>
    </source>
</evidence>
<evidence type="ECO:0000256" key="6">
    <source>
        <dbReference type="SAM" id="MobiDB-lite"/>
    </source>
</evidence>
<sequence>MTATGRAAERASRLPAKTGNPQGIRRTAGTATPVFIRGKRMNLAEGIDPSGLRPVSKSLAIYELRADEIAGLTHVARELIAHHDSVENTMFAHGCMLAAQELPRSLRALAQRYRQLELPCSVLLLRGMPVDDTRIGASPSHWDAPWRNPPSLLEEAMQCLMTSLLGDMFGWRTQENGRFLRHIVPIRKDHAEQLGGGSSVTLVWHNEEAFHEHRADFLSILCYRNDERAETIFCGIDEIEIPDAMWRVLSAPRFSILPDKSHLPEQNVSEQWRLDDHVFERIRRMHENPEPVPALSGLRAKPWVRVDEAFMAALPGDDEAERALRWLIDACYAHQTSVVMQPGDMVWVDNKRAVHGRTVYHPNYGPRQRWLRRVNVHVNLRETLPFRQAPTTREIL</sequence>
<keyword evidence="4 5" id="KW-0408">Iron</keyword>
<dbReference type="InterPro" id="IPR042098">
    <property type="entry name" value="TauD-like_sf"/>
</dbReference>
<dbReference type="InterPro" id="IPR003819">
    <property type="entry name" value="TauD/TfdA-like"/>
</dbReference>
<gene>
    <name evidence="8" type="ORF">DLM46_07130</name>
</gene>
<dbReference type="InterPro" id="IPR014503">
    <property type="entry name" value="Clavaminate_syn-like"/>
</dbReference>
<keyword evidence="3" id="KW-0560">Oxidoreductase</keyword>
<evidence type="ECO:0000256" key="1">
    <source>
        <dbReference type="ARBA" id="ARBA00008425"/>
    </source>
</evidence>
<comment type="caution">
    <text evidence="8">The sequence shown here is derived from an EMBL/GenBank/DDBJ whole genome shotgun (WGS) entry which is preliminary data.</text>
</comment>
<feature type="binding site" evidence="5">
    <location>
        <position position="207"/>
    </location>
    <ligand>
        <name>Fe cation</name>
        <dbReference type="ChEBI" id="CHEBI:24875"/>
    </ligand>
</feature>
<evidence type="ECO:0000256" key="5">
    <source>
        <dbReference type="PIRSR" id="PIRSR019543-2"/>
    </source>
</evidence>
<accession>A0A370NCI4</accession>
<evidence type="ECO:0000256" key="4">
    <source>
        <dbReference type="ARBA" id="ARBA00023004"/>
    </source>
</evidence>
<evidence type="ECO:0000313" key="8">
    <source>
        <dbReference type="EMBL" id="RDK03304.1"/>
    </source>
</evidence>
<dbReference type="EMBL" id="QHKS01000004">
    <property type="protein sequence ID" value="RDK03304.1"/>
    <property type="molecule type" value="Genomic_DNA"/>
</dbReference>
<feature type="binding site" evidence="5">
    <location>
        <position position="205"/>
    </location>
    <ligand>
        <name>Fe cation</name>
        <dbReference type="ChEBI" id="CHEBI:24875"/>
    </ligand>
</feature>
<dbReference type="SUPFAM" id="SSF51197">
    <property type="entry name" value="Clavaminate synthase-like"/>
    <property type="match status" value="1"/>
</dbReference>
<organism evidence="8 9">
    <name type="scientific">Paraburkholderia lacunae</name>
    <dbReference type="NCBI Taxonomy" id="2211104"/>
    <lineage>
        <taxon>Bacteria</taxon>
        <taxon>Pseudomonadati</taxon>
        <taxon>Pseudomonadota</taxon>
        <taxon>Betaproteobacteria</taxon>
        <taxon>Burkholderiales</taxon>
        <taxon>Burkholderiaceae</taxon>
        <taxon>Paraburkholderia</taxon>
    </lineage>
</organism>
<dbReference type="GO" id="GO:0005506">
    <property type="term" value="F:iron ion binding"/>
    <property type="evidence" value="ECO:0007669"/>
    <property type="project" value="InterPro"/>
</dbReference>
<dbReference type="Proteomes" id="UP000254875">
    <property type="component" value="Unassembled WGS sequence"/>
</dbReference>
<dbReference type="PIRSF" id="PIRSF019543">
    <property type="entry name" value="Clavaminate_syn"/>
    <property type="match status" value="1"/>
</dbReference>
<dbReference type="OrthoDB" id="480112at2"/>
<dbReference type="GO" id="GO:0016706">
    <property type="term" value="F:2-oxoglutarate-dependent dioxygenase activity"/>
    <property type="evidence" value="ECO:0007669"/>
    <property type="project" value="UniProtKB-ARBA"/>
</dbReference>
<dbReference type="Gene3D" id="3.60.130.10">
    <property type="entry name" value="Clavaminate synthase-like"/>
    <property type="match status" value="1"/>
</dbReference>